<gene>
    <name evidence="1" type="ORF">BDU57DRAFT_421642</name>
</gene>
<keyword evidence="2" id="KW-1185">Reference proteome</keyword>
<protein>
    <submittedName>
        <fullName evidence="1">Uncharacterized protein</fullName>
    </submittedName>
</protein>
<evidence type="ECO:0000313" key="2">
    <source>
        <dbReference type="Proteomes" id="UP000800096"/>
    </source>
</evidence>
<sequence>MTELSTICEKMSMESFRTDIDSPPMLFLVQDFGWPRASPRYRGDHRQESNPDWDHDPMACAKAKEEALRKMQ</sequence>
<dbReference type="OrthoDB" id="3701248at2759"/>
<accession>A0A6A5QQ16</accession>
<feature type="non-terminal residue" evidence="1">
    <location>
        <position position="72"/>
    </location>
</feature>
<name>A0A6A5QQ16_AMPQU</name>
<dbReference type="AlphaFoldDB" id="A0A6A5QQ16"/>
<reference evidence="1" key="1">
    <citation type="journal article" date="2020" name="Stud. Mycol.">
        <title>101 Dothideomycetes genomes: a test case for predicting lifestyles and emergence of pathogens.</title>
        <authorList>
            <person name="Haridas S."/>
            <person name="Albert R."/>
            <person name="Binder M."/>
            <person name="Bloem J."/>
            <person name="Labutti K."/>
            <person name="Salamov A."/>
            <person name="Andreopoulos B."/>
            <person name="Baker S."/>
            <person name="Barry K."/>
            <person name="Bills G."/>
            <person name="Bluhm B."/>
            <person name="Cannon C."/>
            <person name="Castanera R."/>
            <person name="Culley D."/>
            <person name="Daum C."/>
            <person name="Ezra D."/>
            <person name="Gonzalez J."/>
            <person name="Henrissat B."/>
            <person name="Kuo A."/>
            <person name="Liang C."/>
            <person name="Lipzen A."/>
            <person name="Lutzoni F."/>
            <person name="Magnuson J."/>
            <person name="Mondo S."/>
            <person name="Nolan M."/>
            <person name="Ohm R."/>
            <person name="Pangilinan J."/>
            <person name="Park H.-J."/>
            <person name="Ramirez L."/>
            <person name="Alfaro M."/>
            <person name="Sun H."/>
            <person name="Tritt A."/>
            <person name="Yoshinaga Y."/>
            <person name="Zwiers L.-H."/>
            <person name="Turgeon B."/>
            <person name="Goodwin S."/>
            <person name="Spatafora J."/>
            <person name="Crous P."/>
            <person name="Grigoriev I."/>
        </authorList>
    </citation>
    <scope>NUCLEOTIDE SEQUENCE</scope>
    <source>
        <strain evidence="1">HMLAC05119</strain>
    </source>
</reference>
<dbReference type="Proteomes" id="UP000800096">
    <property type="component" value="Unassembled WGS sequence"/>
</dbReference>
<organism evidence="1 2">
    <name type="scientific">Ampelomyces quisqualis</name>
    <name type="common">Powdery mildew agent</name>
    <dbReference type="NCBI Taxonomy" id="50730"/>
    <lineage>
        <taxon>Eukaryota</taxon>
        <taxon>Fungi</taxon>
        <taxon>Dikarya</taxon>
        <taxon>Ascomycota</taxon>
        <taxon>Pezizomycotina</taxon>
        <taxon>Dothideomycetes</taxon>
        <taxon>Pleosporomycetidae</taxon>
        <taxon>Pleosporales</taxon>
        <taxon>Pleosporineae</taxon>
        <taxon>Phaeosphaeriaceae</taxon>
        <taxon>Ampelomyces</taxon>
    </lineage>
</organism>
<evidence type="ECO:0000313" key="1">
    <source>
        <dbReference type="EMBL" id="KAF1916107.1"/>
    </source>
</evidence>
<dbReference type="EMBL" id="ML979135">
    <property type="protein sequence ID" value="KAF1916107.1"/>
    <property type="molecule type" value="Genomic_DNA"/>
</dbReference>
<proteinExistence type="predicted"/>